<evidence type="ECO:0008006" key="3">
    <source>
        <dbReference type="Google" id="ProtNLM"/>
    </source>
</evidence>
<comment type="caution">
    <text evidence="1">The sequence shown here is derived from an EMBL/GenBank/DDBJ whole genome shotgun (WGS) entry which is preliminary data.</text>
</comment>
<dbReference type="EMBL" id="JAJISD010000014">
    <property type="protein sequence ID" value="MCC8432286.1"/>
    <property type="molecule type" value="Genomic_DNA"/>
</dbReference>
<sequence>MISLGLSAVSTAAGFAGQLKQQEASQQQANQAQAQAVYQAQVARQNEAVAQRQAADALQRGLVAEMSRRTQLRQQLGSQLARLAGQGTDLEGSPADILGDTAAAGEQDAMTLRSNAIREAYGHRLRAIGFGGEAALHNARTGNAASAGSTLGAGASLLAGASALAEKWNRFK</sequence>
<evidence type="ECO:0000313" key="1">
    <source>
        <dbReference type="EMBL" id="MCC8432286.1"/>
    </source>
</evidence>
<reference evidence="1 2" key="1">
    <citation type="submission" date="2021-11" db="EMBL/GenBank/DDBJ databases">
        <authorList>
            <person name="Lee D.-H."/>
            <person name="Kim S.-B."/>
        </authorList>
    </citation>
    <scope>NUCLEOTIDE SEQUENCE [LARGE SCALE GENOMIC DNA]</scope>
    <source>
        <strain evidence="1 2">KCTC 52223</strain>
    </source>
</reference>
<accession>A0ABS8L3E8</accession>
<evidence type="ECO:0000313" key="2">
    <source>
        <dbReference type="Proteomes" id="UP001198862"/>
    </source>
</evidence>
<keyword evidence="2" id="KW-1185">Reference proteome</keyword>
<proteinExistence type="predicted"/>
<organism evidence="1 2">
    <name type="scientific">Reyranella aquatilis</name>
    <dbReference type="NCBI Taxonomy" id="2035356"/>
    <lineage>
        <taxon>Bacteria</taxon>
        <taxon>Pseudomonadati</taxon>
        <taxon>Pseudomonadota</taxon>
        <taxon>Alphaproteobacteria</taxon>
        <taxon>Hyphomicrobiales</taxon>
        <taxon>Reyranellaceae</taxon>
        <taxon>Reyranella</taxon>
    </lineage>
</organism>
<name>A0ABS8L3E8_9HYPH</name>
<dbReference type="InterPro" id="IPR038996">
    <property type="entry name" value="Gp14"/>
</dbReference>
<gene>
    <name evidence="1" type="ORF">LJ725_25205</name>
</gene>
<protein>
    <recommendedName>
        <fullName evidence="3">Phage protein</fullName>
    </recommendedName>
</protein>
<dbReference type="Pfam" id="PF24072">
    <property type="entry name" value="T7_gp14"/>
    <property type="match status" value="1"/>
</dbReference>
<dbReference type="Proteomes" id="UP001198862">
    <property type="component" value="Unassembled WGS sequence"/>
</dbReference>